<keyword evidence="3" id="KW-1185">Reference proteome</keyword>
<dbReference type="Pfam" id="PF00583">
    <property type="entry name" value="Acetyltransf_1"/>
    <property type="match status" value="1"/>
</dbReference>
<gene>
    <name evidence="2" type="ORF">E4663_11510</name>
</gene>
<keyword evidence="2" id="KW-0808">Transferase</keyword>
<evidence type="ECO:0000313" key="3">
    <source>
        <dbReference type="Proteomes" id="UP000297982"/>
    </source>
</evidence>
<dbReference type="Gene3D" id="3.40.630.30">
    <property type="match status" value="1"/>
</dbReference>
<dbReference type="InterPro" id="IPR000182">
    <property type="entry name" value="GNAT_dom"/>
</dbReference>
<evidence type="ECO:0000259" key="1">
    <source>
        <dbReference type="PROSITE" id="PS51186"/>
    </source>
</evidence>
<dbReference type="STRING" id="192814.GCA_900166575_02884"/>
<sequence length="239" mass="27502">MIYEKVKFVEGENFITIEEGDQLSEQEMKELIDQAAQDDSFRKVDHLTILLDDTFSTEREVQLQAHGFRRHDEVIFVSRDLRQLPEWTEVYEMKSLREIPKETFKDVWEKSMKGSLNASSYLNMDEQMQSVEKELGPSYIDTCNVAYEDGVPIGVVLPHIEPGTEDEGRIFYFGLVPEQRGKRKAEPLYKQGLMMLKDQFCASYSVGGTSVNNQPMQKVFAACGCVVTSRVKVYKRSRS</sequence>
<feature type="domain" description="N-acetyltransferase" evidence="1">
    <location>
        <begin position="79"/>
        <end position="239"/>
    </location>
</feature>
<dbReference type="CDD" id="cd04301">
    <property type="entry name" value="NAT_SF"/>
    <property type="match status" value="1"/>
</dbReference>
<dbReference type="EMBL" id="SRJC01000002">
    <property type="protein sequence ID" value="TGB02777.1"/>
    <property type="molecule type" value="Genomic_DNA"/>
</dbReference>
<dbReference type="GO" id="GO:0016747">
    <property type="term" value="F:acyltransferase activity, transferring groups other than amino-acyl groups"/>
    <property type="evidence" value="ECO:0007669"/>
    <property type="project" value="InterPro"/>
</dbReference>
<reference evidence="2 3" key="1">
    <citation type="journal article" date="2003" name="Int. J. Syst. Evol. Microbiol.">
        <title>Halobacillus salinus sp. nov., isolated from a salt lake on the coast of the East Sea in Korea.</title>
        <authorList>
            <person name="Yoon J.H."/>
            <person name="Kang K.H."/>
            <person name="Park Y.H."/>
        </authorList>
    </citation>
    <scope>NUCLEOTIDE SEQUENCE [LARGE SCALE GENOMIC DNA]</scope>
    <source>
        <strain evidence="2 3">HSL-3</strain>
    </source>
</reference>
<name>A0A4Z0H148_9BACI</name>
<accession>A0A4Z0H148</accession>
<dbReference type="InterPro" id="IPR016181">
    <property type="entry name" value="Acyl_CoA_acyltransferase"/>
</dbReference>
<protein>
    <submittedName>
        <fullName evidence="2">GNAT family N-acetyltransferase</fullName>
    </submittedName>
</protein>
<dbReference type="RefSeq" id="WP_135327724.1">
    <property type="nucleotide sequence ID" value="NZ_SRJC01000002.1"/>
</dbReference>
<dbReference type="SUPFAM" id="SSF55729">
    <property type="entry name" value="Acyl-CoA N-acyltransferases (Nat)"/>
    <property type="match status" value="1"/>
</dbReference>
<evidence type="ECO:0000313" key="2">
    <source>
        <dbReference type="EMBL" id="TGB02777.1"/>
    </source>
</evidence>
<dbReference type="Proteomes" id="UP000297982">
    <property type="component" value="Unassembled WGS sequence"/>
</dbReference>
<comment type="caution">
    <text evidence="2">The sequence shown here is derived from an EMBL/GenBank/DDBJ whole genome shotgun (WGS) entry which is preliminary data.</text>
</comment>
<dbReference type="AlphaFoldDB" id="A0A4Z0H148"/>
<proteinExistence type="predicted"/>
<organism evidence="2 3">
    <name type="scientific">Halobacillus salinus</name>
    <dbReference type="NCBI Taxonomy" id="192814"/>
    <lineage>
        <taxon>Bacteria</taxon>
        <taxon>Bacillati</taxon>
        <taxon>Bacillota</taxon>
        <taxon>Bacilli</taxon>
        <taxon>Bacillales</taxon>
        <taxon>Bacillaceae</taxon>
        <taxon>Halobacillus</taxon>
    </lineage>
</organism>
<dbReference type="PROSITE" id="PS51186">
    <property type="entry name" value="GNAT"/>
    <property type="match status" value="1"/>
</dbReference>